<name>A0A0J6IUS2_9PSED</name>
<proteinExistence type="inferred from homology"/>
<dbReference type="InterPro" id="IPR022346">
    <property type="entry name" value="T2SS_GspH"/>
</dbReference>
<dbReference type="EMBL" id="JYLF01000001">
    <property type="protein sequence ID" value="KMN15395.1"/>
    <property type="molecule type" value="Genomic_DNA"/>
</dbReference>
<feature type="domain" description="General secretion pathway GspH" evidence="11">
    <location>
        <begin position="37"/>
        <end position="151"/>
    </location>
</feature>
<evidence type="ECO:0000256" key="10">
    <source>
        <dbReference type="ARBA" id="ARBA00030775"/>
    </source>
</evidence>
<reference evidence="12 13" key="1">
    <citation type="submission" date="2015-02" db="EMBL/GenBank/DDBJ databases">
        <title>Pseudomonas helleri sp. nov. and Pseudomonas weihenstephanensis sp. nov., isolated from raw cows milk.</title>
        <authorList>
            <person name="von Neubeck M."/>
            <person name="Huptas C."/>
            <person name="Wenning M."/>
            <person name="Scherer S."/>
        </authorList>
    </citation>
    <scope>NUCLEOTIDE SEQUENCE [LARGE SCALE GENOMIC DNA]</scope>
    <source>
        <strain evidence="12 13">DSM 29166</strain>
    </source>
</reference>
<comment type="caution">
    <text evidence="12">The sequence shown here is derived from an EMBL/GenBank/DDBJ whole genome shotgun (WGS) entry which is preliminary data.</text>
</comment>
<keyword evidence="5" id="KW-0997">Cell inner membrane</keyword>
<evidence type="ECO:0000259" key="11">
    <source>
        <dbReference type="Pfam" id="PF12019"/>
    </source>
</evidence>
<accession>A0A0J6IUS2</accession>
<keyword evidence="8" id="KW-0472">Membrane</keyword>
<dbReference type="Pfam" id="PF12019">
    <property type="entry name" value="GspH"/>
    <property type="match status" value="1"/>
</dbReference>
<keyword evidence="6" id="KW-0812">Transmembrane</keyword>
<evidence type="ECO:0000256" key="2">
    <source>
        <dbReference type="ARBA" id="ARBA00021549"/>
    </source>
</evidence>
<dbReference type="AlphaFoldDB" id="A0A0J6IUS2"/>
<evidence type="ECO:0000256" key="9">
    <source>
        <dbReference type="ARBA" id="ARBA00025772"/>
    </source>
</evidence>
<organism evidence="12 13">
    <name type="scientific">Pseudomonas weihenstephanensis</name>
    <dbReference type="NCBI Taxonomy" id="1608994"/>
    <lineage>
        <taxon>Bacteria</taxon>
        <taxon>Pseudomonadati</taxon>
        <taxon>Pseudomonadota</taxon>
        <taxon>Gammaproteobacteria</taxon>
        <taxon>Pseudomonadales</taxon>
        <taxon>Pseudomonadaceae</taxon>
        <taxon>Pseudomonas</taxon>
    </lineage>
</organism>
<dbReference type="GO" id="GO:0015628">
    <property type="term" value="P:protein secretion by the type II secretion system"/>
    <property type="evidence" value="ECO:0007669"/>
    <property type="project" value="InterPro"/>
</dbReference>
<dbReference type="PATRIC" id="fig|1608994.3.peg.784"/>
<evidence type="ECO:0000313" key="13">
    <source>
        <dbReference type="Proteomes" id="UP000036325"/>
    </source>
</evidence>
<gene>
    <name evidence="12" type="ORF">TU86_01060</name>
</gene>
<comment type="similarity">
    <text evidence="9">Belongs to the GSP H family.</text>
</comment>
<keyword evidence="4" id="KW-0488">Methylation</keyword>
<dbReference type="Gene3D" id="3.55.40.10">
    <property type="entry name" value="minor pseudopilin epsh domain"/>
    <property type="match status" value="1"/>
</dbReference>
<dbReference type="SUPFAM" id="SSF54523">
    <property type="entry name" value="Pili subunits"/>
    <property type="match status" value="1"/>
</dbReference>
<dbReference type="InterPro" id="IPR045584">
    <property type="entry name" value="Pilin-like"/>
</dbReference>
<evidence type="ECO:0000256" key="1">
    <source>
        <dbReference type="ARBA" id="ARBA00004377"/>
    </source>
</evidence>
<dbReference type="GO" id="GO:0015627">
    <property type="term" value="C:type II protein secretion system complex"/>
    <property type="evidence" value="ECO:0007669"/>
    <property type="project" value="InterPro"/>
</dbReference>
<sequence length="168" mass="18516">MSLIQLLLTLSILAITAQFASPAYNTLIEQQRRQTLAQELTSSLRKARSEALIRHQSVVIHALDENWSKGWRVVLDVSGQGHTDVNNPVLTERHTGLHVLIAGNSPVKHYVRFNPLGEPVLNAGAFQAGTLHVCHTKEALSHYQIVLAKSGRISLRNQMAAQALCEEA</sequence>
<dbReference type="Proteomes" id="UP000036325">
    <property type="component" value="Unassembled WGS sequence"/>
</dbReference>
<dbReference type="STRING" id="1608994.TU86_01060"/>
<keyword evidence="7" id="KW-1133">Transmembrane helix</keyword>
<evidence type="ECO:0000256" key="4">
    <source>
        <dbReference type="ARBA" id="ARBA00022481"/>
    </source>
</evidence>
<evidence type="ECO:0000256" key="3">
    <source>
        <dbReference type="ARBA" id="ARBA00022475"/>
    </source>
</evidence>
<evidence type="ECO:0000313" key="12">
    <source>
        <dbReference type="EMBL" id="KMN15395.1"/>
    </source>
</evidence>
<keyword evidence="3" id="KW-1003">Cell membrane</keyword>
<protein>
    <recommendedName>
        <fullName evidence="2">Type II secretion system protein H</fullName>
    </recommendedName>
    <alternativeName>
        <fullName evidence="10">General secretion pathway protein H</fullName>
    </alternativeName>
</protein>
<dbReference type="GO" id="GO:0005886">
    <property type="term" value="C:plasma membrane"/>
    <property type="evidence" value="ECO:0007669"/>
    <property type="project" value="UniProtKB-SubCell"/>
</dbReference>
<evidence type="ECO:0000256" key="8">
    <source>
        <dbReference type="ARBA" id="ARBA00023136"/>
    </source>
</evidence>
<comment type="subcellular location">
    <subcellularLocation>
        <location evidence="1">Cell inner membrane</location>
        <topology evidence="1">Single-pass membrane protein</topology>
    </subcellularLocation>
</comment>
<evidence type="ECO:0000256" key="5">
    <source>
        <dbReference type="ARBA" id="ARBA00022519"/>
    </source>
</evidence>
<accession>A0A0J6ILG6</accession>
<dbReference type="OrthoDB" id="5732776at2"/>
<evidence type="ECO:0000256" key="7">
    <source>
        <dbReference type="ARBA" id="ARBA00022989"/>
    </source>
</evidence>
<evidence type="ECO:0000256" key="6">
    <source>
        <dbReference type="ARBA" id="ARBA00022692"/>
    </source>
</evidence>